<dbReference type="Proteomes" id="UP000032545">
    <property type="component" value="Unassembled WGS sequence"/>
</dbReference>
<comment type="caution">
    <text evidence="4">The sequence shown here is derived from an EMBL/GenBank/DDBJ whole genome shotgun (WGS) entry which is preliminary data.</text>
</comment>
<dbReference type="InterPro" id="IPR012074">
    <property type="entry name" value="GAF_ANTAR"/>
</dbReference>
<reference evidence="5" key="1">
    <citation type="submission" date="2015-02" db="EMBL/GenBank/DDBJ databases">
        <title>Draft Genome of Frankia sp. CpI1-S.</title>
        <authorList>
            <person name="Oshone R.T."/>
            <person name="Ngom M."/>
            <person name="Ghodhbane-Gtari F."/>
            <person name="Gtari M."/>
            <person name="Morris K."/>
            <person name="Thomas K."/>
            <person name="Sen A."/>
            <person name="Tisa L.S."/>
        </authorList>
    </citation>
    <scope>NUCLEOTIDE SEQUENCE [LARGE SCALE GENOMIC DNA]</scope>
    <source>
        <strain evidence="5">CpI1-S</strain>
    </source>
</reference>
<dbReference type="InterPro" id="IPR029016">
    <property type="entry name" value="GAF-like_dom_sf"/>
</dbReference>
<reference evidence="4 5" key="2">
    <citation type="journal article" date="2016" name="Genome Announc.">
        <title>Permanent Draft Genome Sequences for Two Variants of Frankia sp. Strain CpI1, the First Frankia Strain Isolated from Root Nodules of Comptonia peregrina.</title>
        <authorList>
            <person name="Oshone R."/>
            <person name="Hurst S.G.IV."/>
            <person name="Abebe-Akele F."/>
            <person name="Simpson S."/>
            <person name="Morris K."/>
            <person name="Thomas W.K."/>
            <person name="Tisa L.S."/>
        </authorList>
    </citation>
    <scope>NUCLEOTIDE SEQUENCE [LARGE SCALE GENOMIC DNA]</scope>
    <source>
        <strain evidence="5">CpI1-S</strain>
    </source>
</reference>
<dbReference type="AlphaFoldDB" id="A0A0D8BH26"/>
<evidence type="ECO:0000313" key="5">
    <source>
        <dbReference type="Proteomes" id="UP000032545"/>
    </source>
</evidence>
<evidence type="ECO:0000256" key="2">
    <source>
        <dbReference type="ARBA" id="ARBA00023163"/>
    </source>
</evidence>
<dbReference type="Gene3D" id="1.10.10.10">
    <property type="entry name" value="Winged helix-like DNA-binding domain superfamily/Winged helix DNA-binding domain"/>
    <property type="match status" value="1"/>
</dbReference>
<proteinExistence type="predicted"/>
<feature type="domain" description="ANTAR" evidence="3">
    <location>
        <begin position="193"/>
        <end position="243"/>
    </location>
</feature>
<dbReference type="Pfam" id="PF13185">
    <property type="entry name" value="GAF_2"/>
    <property type="match status" value="1"/>
</dbReference>
<dbReference type="InterPro" id="IPR005561">
    <property type="entry name" value="ANTAR"/>
</dbReference>
<evidence type="ECO:0000313" key="4">
    <source>
        <dbReference type="EMBL" id="KJE22717.1"/>
    </source>
</evidence>
<dbReference type="InterPro" id="IPR036388">
    <property type="entry name" value="WH-like_DNA-bd_sf"/>
</dbReference>
<dbReference type="PIRSF" id="PIRSF036625">
    <property type="entry name" value="GAF_ANTAR"/>
    <property type="match status" value="1"/>
</dbReference>
<evidence type="ECO:0000256" key="1">
    <source>
        <dbReference type="ARBA" id="ARBA00023015"/>
    </source>
</evidence>
<sequence length="266" mass="27267">MDVGSAARRWGGAIASSERVRSGLGAAVAAESGLAAADGLCRACVRLLGVDGAAVSVVRDGVSTGTFGSSGALSRRLDELQFTFGEGPCLDAVRDGRPALVPDLTLTTETPWPVFAGAVMAVGVRAVFALPVVLAGAPIGALDLFRHTPGPLGGENLAGGLFAARLATLPLLDLAGGDLEGEAAGDSGEGTREFASLERVEVYQATGMIMAQCDVDPAEALVRLRAYAFAHDLTASEAAWRVVQRQVALDDDSAWAFPDDDPGMIS</sequence>
<evidence type="ECO:0000259" key="3">
    <source>
        <dbReference type="SMART" id="SM01012"/>
    </source>
</evidence>
<dbReference type="OrthoDB" id="7466251at2"/>
<keyword evidence="5" id="KW-1185">Reference proteome</keyword>
<dbReference type="EMBL" id="JYFN01000020">
    <property type="protein sequence ID" value="KJE22717.1"/>
    <property type="molecule type" value="Genomic_DNA"/>
</dbReference>
<dbReference type="PATRIC" id="fig|1502723.3.peg.2033"/>
<name>A0A0D8BH26_9ACTN</name>
<keyword evidence="2" id="KW-0804">Transcription</keyword>
<dbReference type="InterPro" id="IPR003018">
    <property type="entry name" value="GAF"/>
</dbReference>
<accession>A0A0D8BH26</accession>
<protein>
    <submittedName>
        <fullName evidence="4">Putative RNA-binding protein</fullName>
    </submittedName>
</protein>
<dbReference type="GO" id="GO:0003723">
    <property type="term" value="F:RNA binding"/>
    <property type="evidence" value="ECO:0007669"/>
    <property type="project" value="InterPro"/>
</dbReference>
<gene>
    <name evidence="4" type="ORF">FF36_02896</name>
</gene>
<dbReference type="SUPFAM" id="SSF55781">
    <property type="entry name" value="GAF domain-like"/>
    <property type="match status" value="1"/>
</dbReference>
<dbReference type="Gene3D" id="3.30.450.40">
    <property type="match status" value="1"/>
</dbReference>
<dbReference type="SMART" id="SM01012">
    <property type="entry name" value="ANTAR"/>
    <property type="match status" value="1"/>
</dbReference>
<keyword evidence="1" id="KW-0805">Transcription regulation</keyword>
<organism evidence="4 5">
    <name type="scientific">Frankia torreyi</name>
    <dbReference type="NCBI Taxonomy" id="1856"/>
    <lineage>
        <taxon>Bacteria</taxon>
        <taxon>Bacillati</taxon>
        <taxon>Actinomycetota</taxon>
        <taxon>Actinomycetes</taxon>
        <taxon>Frankiales</taxon>
        <taxon>Frankiaceae</taxon>
        <taxon>Frankia</taxon>
    </lineage>
</organism>